<dbReference type="Proteomes" id="UP000011586">
    <property type="component" value="Unassembled WGS sequence"/>
</dbReference>
<gene>
    <name evidence="3" type="ORF">C463_16886</name>
</gene>
<feature type="transmembrane region" description="Helical" evidence="2">
    <location>
        <begin position="69"/>
        <end position="90"/>
    </location>
</feature>
<dbReference type="AlphaFoldDB" id="M0DW07"/>
<evidence type="ECO:0000256" key="2">
    <source>
        <dbReference type="SAM" id="Phobius"/>
    </source>
</evidence>
<dbReference type="EMBL" id="AOJK01000077">
    <property type="protein sequence ID" value="ELZ39671.1"/>
    <property type="molecule type" value="Genomic_DNA"/>
</dbReference>
<evidence type="ECO:0000256" key="1">
    <source>
        <dbReference type="SAM" id="MobiDB-lite"/>
    </source>
</evidence>
<evidence type="ECO:0000313" key="3">
    <source>
        <dbReference type="EMBL" id="ELZ39671.1"/>
    </source>
</evidence>
<protein>
    <submittedName>
        <fullName evidence="3">Uncharacterized protein</fullName>
    </submittedName>
</protein>
<sequence>MFLGAVLGFAHAAKSWLAIRVKDGKRCVPKVFLWRGIRNLIASVGAFVAILSVGSATSSTATTTGPPEAIGLLFAAMILFAMGFGIGNGLSNLTGGTLSYATEGPYQPTPSNDEEVSPSTDKYGQLTED</sequence>
<reference evidence="3 4" key="1">
    <citation type="journal article" date="2014" name="PLoS Genet.">
        <title>Phylogenetically driven sequencing of extremely halophilic archaea reveals strategies for static and dynamic osmo-response.</title>
        <authorList>
            <person name="Becker E.A."/>
            <person name="Seitzer P.M."/>
            <person name="Tritt A."/>
            <person name="Larsen D."/>
            <person name="Krusor M."/>
            <person name="Yao A.I."/>
            <person name="Wu D."/>
            <person name="Madern D."/>
            <person name="Eisen J.A."/>
            <person name="Darling A.E."/>
            <person name="Facciotti M.T."/>
        </authorList>
    </citation>
    <scope>NUCLEOTIDE SEQUENCE [LARGE SCALE GENOMIC DNA]</scope>
    <source>
        <strain evidence="3 4">DSM 19288</strain>
    </source>
</reference>
<dbReference type="STRING" id="1227465.C463_16886"/>
<proteinExistence type="predicted"/>
<keyword evidence="2" id="KW-0472">Membrane</keyword>
<keyword evidence="2" id="KW-1133">Transmembrane helix</keyword>
<keyword evidence="4" id="KW-1185">Reference proteome</keyword>
<accession>M0DW07</accession>
<dbReference type="PATRIC" id="fig|1227465.4.peg.3265"/>
<feature type="region of interest" description="Disordered" evidence="1">
    <location>
        <begin position="101"/>
        <end position="129"/>
    </location>
</feature>
<organism evidence="3 4">
    <name type="scientific">Halorubrum californiense DSM 19288</name>
    <dbReference type="NCBI Taxonomy" id="1227465"/>
    <lineage>
        <taxon>Archaea</taxon>
        <taxon>Methanobacteriati</taxon>
        <taxon>Methanobacteriota</taxon>
        <taxon>Stenosarchaea group</taxon>
        <taxon>Halobacteria</taxon>
        <taxon>Halobacteriales</taxon>
        <taxon>Haloferacaceae</taxon>
        <taxon>Halorubrum</taxon>
    </lineage>
</organism>
<keyword evidence="2" id="KW-0812">Transmembrane</keyword>
<feature type="transmembrane region" description="Helical" evidence="2">
    <location>
        <begin position="36"/>
        <end position="57"/>
    </location>
</feature>
<name>M0DW07_9EURY</name>
<comment type="caution">
    <text evidence="3">The sequence shown here is derived from an EMBL/GenBank/DDBJ whole genome shotgun (WGS) entry which is preliminary data.</text>
</comment>
<evidence type="ECO:0000313" key="4">
    <source>
        <dbReference type="Proteomes" id="UP000011586"/>
    </source>
</evidence>